<comment type="subcellular location">
    <subcellularLocation>
        <location evidence="1 5">Periplasm</location>
    </subcellularLocation>
</comment>
<dbReference type="InterPro" id="IPR001188">
    <property type="entry name" value="Sperm_putr-bd"/>
</dbReference>
<comment type="function">
    <text evidence="5">Required for the activity of the bacterial periplasmic transport system of putrescine.</text>
</comment>
<dbReference type="SUPFAM" id="SSF53850">
    <property type="entry name" value="Periplasmic binding protein-like II"/>
    <property type="match status" value="1"/>
</dbReference>
<evidence type="ECO:0000256" key="2">
    <source>
        <dbReference type="ARBA" id="ARBA00022448"/>
    </source>
</evidence>
<evidence type="ECO:0000256" key="4">
    <source>
        <dbReference type="ARBA" id="ARBA00022764"/>
    </source>
</evidence>
<evidence type="ECO:0000256" key="1">
    <source>
        <dbReference type="ARBA" id="ARBA00004418"/>
    </source>
</evidence>
<dbReference type="PANTHER" id="PTHR30222:SF12">
    <property type="entry name" value="NORSPERMIDINE SENSOR"/>
    <property type="match status" value="1"/>
</dbReference>
<organism evidence="7 8">
    <name type="scientific">Burkholderia singularis</name>
    <dbReference type="NCBI Taxonomy" id="1503053"/>
    <lineage>
        <taxon>Bacteria</taxon>
        <taxon>Pseudomonadati</taxon>
        <taxon>Pseudomonadota</taxon>
        <taxon>Betaproteobacteria</taxon>
        <taxon>Burkholderiales</taxon>
        <taxon>Burkholderiaceae</taxon>
        <taxon>Burkholderia</taxon>
        <taxon>pseudomallei group</taxon>
    </lineage>
</organism>
<dbReference type="Proteomes" id="UP000198460">
    <property type="component" value="Unassembled WGS sequence"/>
</dbReference>
<accession>A0A238H2D6</accession>
<evidence type="ECO:0000256" key="3">
    <source>
        <dbReference type="ARBA" id="ARBA00022729"/>
    </source>
</evidence>
<name>A0A238H2D6_9BURK</name>
<keyword evidence="2 5" id="KW-0813">Transport</keyword>
<feature type="binding site" evidence="6">
    <location>
        <position position="78"/>
    </location>
    <ligand>
        <name>spermidine</name>
        <dbReference type="ChEBI" id="CHEBI:57834"/>
    </ligand>
</feature>
<reference evidence="7 8" key="1">
    <citation type="submission" date="2017-04" db="EMBL/GenBank/DDBJ databases">
        <authorList>
            <person name="Afonso C.L."/>
            <person name="Miller P.J."/>
            <person name="Scott M.A."/>
            <person name="Spackman E."/>
            <person name="Goraichik I."/>
            <person name="Dimitrov K.M."/>
            <person name="Suarez D.L."/>
            <person name="Swayne D.E."/>
        </authorList>
    </citation>
    <scope>NUCLEOTIDE SEQUENCE [LARGE SCALE GENOMIC DNA]</scope>
    <source>
        <strain evidence="7">LMG 28154</strain>
    </source>
</reference>
<dbReference type="AlphaFoldDB" id="A0A238H2D6"/>
<evidence type="ECO:0000313" key="8">
    <source>
        <dbReference type="Proteomes" id="UP000198460"/>
    </source>
</evidence>
<comment type="similarity">
    <text evidence="5">Belongs to the bacterial solute-binding protein PotD/PotF family.</text>
</comment>
<dbReference type="GO" id="GO:0015846">
    <property type="term" value="P:polyamine transport"/>
    <property type="evidence" value="ECO:0007669"/>
    <property type="project" value="InterPro"/>
</dbReference>
<evidence type="ECO:0000256" key="5">
    <source>
        <dbReference type="PIRNR" id="PIRNR019574"/>
    </source>
</evidence>
<keyword evidence="4 5" id="KW-0574">Periplasm</keyword>
<evidence type="ECO:0000313" key="7">
    <source>
        <dbReference type="EMBL" id="SMF99300.1"/>
    </source>
</evidence>
<dbReference type="GO" id="GO:0042597">
    <property type="term" value="C:periplasmic space"/>
    <property type="evidence" value="ECO:0007669"/>
    <property type="project" value="UniProtKB-SubCell"/>
</dbReference>
<evidence type="ECO:0000256" key="6">
    <source>
        <dbReference type="PIRSR" id="PIRSR019574-1"/>
    </source>
</evidence>
<dbReference type="Pfam" id="PF13416">
    <property type="entry name" value="SBP_bac_8"/>
    <property type="match status" value="1"/>
</dbReference>
<dbReference type="EMBL" id="FXAN01000040">
    <property type="protein sequence ID" value="SMF99300.1"/>
    <property type="molecule type" value="Genomic_DNA"/>
</dbReference>
<gene>
    <name evidence="7" type="ORF">BSIN_0029</name>
</gene>
<protein>
    <recommendedName>
        <fullName evidence="5">Putrescine-binding periplasmic protein</fullName>
    </recommendedName>
</protein>
<keyword evidence="3" id="KW-0732">Signal</keyword>
<dbReference type="GO" id="GO:0019808">
    <property type="term" value="F:polyamine binding"/>
    <property type="evidence" value="ECO:0007669"/>
    <property type="project" value="InterPro"/>
</dbReference>
<dbReference type="RefSeq" id="WP_089339882.1">
    <property type="nucleotide sequence ID" value="NZ_FXAN01000040.1"/>
</dbReference>
<proteinExistence type="inferred from homology"/>
<dbReference type="Gene3D" id="3.40.190.10">
    <property type="entry name" value="Periplasmic binding protein-like II"/>
    <property type="match status" value="2"/>
</dbReference>
<dbReference type="PANTHER" id="PTHR30222">
    <property type="entry name" value="SPERMIDINE/PUTRESCINE-BINDING PERIPLASMIC PROTEIN"/>
    <property type="match status" value="1"/>
</dbReference>
<dbReference type="PIRSF" id="PIRSF019574">
    <property type="entry name" value="Periplasmic_polyamine_BP"/>
    <property type="match status" value="1"/>
</dbReference>
<dbReference type="InterPro" id="IPR006059">
    <property type="entry name" value="SBP"/>
</dbReference>
<dbReference type="PRINTS" id="PR00909">
    <property type="entry name" value="SPERMDNBNDNG"/>
</dbReference>
<sequence>MKKRWLAALGLTASAGASAAGVLHVGNWPDYMPAALLAQFEAQTGVKTVLDVYESDAALTQKLQAGAGGYDVAVTGDYYVPVLARAGLIAKLDKARLPNTVNIKPEYRHPPFDPNRDYTMPYMAVVTGFAYDGARVPGGRLDDSWKSFFDPVHAVRGQIGALDVEEEMYMAASWYLGQDECSERPDDAKRVLEVLSKQKPFVKAYSNDGPVDRLVSKQVIVQHMWDGAAERAHQLLPSVRFVVPKEGARLLQDSLVIPANAKNRNDAHRFINWMMQPEVIAKVSNTLRYGNEIAGSDRYMDETLLRQPWINLPRDQKARLRPYKVCSAAALKMRNKVWVKLKG</sequence>